<gene>
    <name evidence="5" type="ORF">DB313_03025</name>
</gene>
<evidence type="ECO:0000256" key="1">
    <source>
        <dbReference type="ARBA" id="ARBA00023224"/>
    </source>
</evidence>
<dbReference type="RefSeq" id="WP_120104360.1">
    <property type="nucleotide sequence ID" value="NZ_CP028884.1"/>
</dbReference>
<dbReference type="SUPFAM" id="SSF58104">
    <property type="entry name" value="Methyl-accepting chemotaxis protein (MCP) signaling domain"/>
    <property type="match status" value="1"/>
</dbReference>
<keyword evidence="1 3" id="KW-0807">Transducer</keyword>
<dbReference type="PROSITE" id="PS50111">
    <property type="entry name" value="CHEMOTAXIS_TRANSDUC_2"/>
    <property type="match status" value="1"/>
</dbReference>
<evidence type="ECO:0000259" key="4">
    <source>
        <dbReference type="PROSITE" id="PS50111"/>
    </source>
</evidence>
<dbReference type="PANTHER" id="PTHR32089:SF112">
    <property type="entry name" value="LYSOZYME-LIKE PROTEIN-RELATED"/>
    <property type="match status" value="1"/>
</dbReference>
<dbReference type="Gene3D" id="1.20.120.30">
    <property type="entry name" value="Aspartate receptor, ligand-binding domain"/>
    <property type="match status" value="1"/>
</dbReference>
<dbReference type="PANTHER" id="PTHR32089">
    <property type="entry name" value="METHYL-ACCEPTING CHEMOTAXIS PROTEIN MCPB"/>
    <property type="match status" value="1"/>
</dbReference>
<dbReference type="OrthoDB" id="369835at2"/>
<dbReference type="PRINTS" id="PR00260">
    <property type="entry name" value="CHEMTRNSDUCR"/>
</dbReference>
<feature type="domain" description="Methyl-accepting transducer" evidence="4">
    <location>
        <begin position="106"/>
        <end position="175"/>
    </location>
</feature>
<dbReference type="Proteomes" id="UP000275571">
    <property type="component" value="Chromosome"/>
</dbReference>
<dbReference type="Pfam" id="PF00015">
    <property type="entry name" value="MCPsignal"/>
    <property type="match status" value="1"/>
</dbReference>
<reference evidence="5 6" key="1">
    <citation type="journal article" date="2018" name="Infect. Genet. Evol.">
        <title>Genome-wide analysis of Borrelia turcica and 'Candidatus Borrelia tachyglossi' shows relapsing fever-like genomes with unique genomic links to Lyme disease Borrelia.</title>
        <authorList>
            <person name="Gofton A.W."/>
            <person name="Margos G."/>
            <person name="Fingerle V."/>
            <person name="Hepner S."/>
            <person name="Loh S.M."/>
            <person name="Ryan U."/>
            <person name="Irwin P."/>
            <person name="Oskam C.L."/>
        </authorList>
    </citation>
    <scope>NUCLEOTIDE SEQUENCE [LARGE SCALE GENOMIC DNA]</scope>
    <source>
        <strain evidence="5 6">IST7</strain>
    </source>
</reference>
<dbReference type="GO" id="GO:0006935">
    <property type="term" value="P:chemotaxis"/>
    <property type="evidence" value="ECO:0007669"/>
    <property type="project" value="InterPro"/>
</dbReference>
<dbReference type="InterPro" id="IPR004090">
    <property type="entry name" value="Chemotax_Me-accpt_rcpt"/>
</dbReference>
<evidence type="ECO:0000313" key="5">
    <source>
        <dbReference type="EMBL" id="AYE36438.1"/>
    </source>
</evidence>
<dbReference type="KEGG" id="btur:DB313_03025"/>
<dbReference type="InterPro" id="IPR004089">
    <property type="entry name" value="MCPsignal_dom"/>
</dbReference>
<sequence>MQKFSFFNKTKTNLVKESESLENIEDKKKDLHVYEYKAPVKELVKGFYHTKTSVSNLVLGIEFLYKNLFSNFDNLDKILEMLIKMTNEARSQVSFIFDTIENNNEEKLKKITDVIVGVQGSLETINSFLGATNMISLNAKLEAARAKEYGKGFSVVADEIKRLSDQAKSVMNMISVKEIEEVSKDLISKNIRDLQLDIDKFFSSFLEELDSLEGLFKHFIEQKDEFSMLINNLESIEASVCYLTRSCDSLSCSETFMYSNDEFLKELEFIISEQMSWINILRLIVENQKCMAVQTEPMKHGFGLFYKGLVPKHTEIKVIWEEIYSYYLSIHKLAIDILKVFTKDDFDDADIKRANDFLAQAEGISEEIIKKLEYIKNKVCELENQGINIFA</sequence>
<dbReference type="AlphaFoldDB" id="A0A386PMD1"/>
<dbReference type="Gene3D" id="1.10.287.950">
    <property type="entry name" value="Methyl-accepting chemotaxis protein"/>
    <property type="match status" value="1"/>
</dbReference>
<name>A0A386PMD1_9SPIR</name>
<protein>
    <submittedName>
        <fullName evidence="5">Chemotaxis protein</fullName>
    </submittedName>
</protein>
<evidence type="ECO:0000256" key="3">
    <source>
        <dbReference type="PROSITE-ProRule" id="PRU00284"/>
    </source>
</evidence>
<dbReference type="EMBL" id="CP028884">
    <property type="protein sequence ID" value="AYE36438.1"/>
    <property type="molecule type" value="Genomic_DNA"/>
</dbReference>
<accession>A0A386PMD1</accession>
<keyword evidence="6" id="KW-1185">Reference proteome</keyword>
<dbReference type="GO" id="GO:0007165">
    <property type="term" value="P:signal transduction"/>
    <property type="evidence" value="ECO:0007669"/>
    <property type="project" value="UniProtKB-KW"/>
</dbReference>
<evidence type="ECO:0000256" key="2">
    <source>
        <dbReference type="ARBA" id="ARBA00029447"/>
    </source>
</evidence>
<dbReference type="GO" id="GO:0016020">
    <property type="term" value="C:membrane"/>
    <property type="evidence" value="ECO:0007669"/>
    <property type="project" value="InterPro"/>
</dbReference>
<proteinExistence type="inferred from homology"/>
<organism evidence="5 6">
    <name type="scientific">Borrelia turcica IST7</name>
    <dbReference type="NCBI Taxonomy" id="1104446"/>
    <lineage>
        <taxon>Bacteria</taxon>
        <taxon>Pseudomonadati</taxon>
        <taxon>Spirochaetota</taxon>
        <taxon>Spirochaetia</taxon>
        <taxon>Spirochaetales</taxon>
        <taxon>Borreliaceae</taxon>
        <taxon>Borrelia</taxon>
    </lineage>
</organism>
<dbReference type="GO" id="GO:0004888">
    <property type="term" value="F:transmembrane signaling receptor activity"/>
    <property type="evidence" value="ECO:0007669"/>
    <property type="project" value="InterPro"/>
</dbReference>
<evidence type="ECO:0000313" key="6">
    <source>
        <dbReference type="Proteomes" id="UP000275571"/>
    </source>
</evidence>
<comment type="similarity">
    <text evidence="2">Belongs to the methyl-accepting chemotaxis (MCP) protein family.</text>
</comment>